<dbReference type="AlphaFoldDB" id="A0A432MLM0"/>
<sequence>MTHLLPPVMLAILAAAGPADDGLEPLDVVSALERAVTDAIEATRPSVVTIDRIRSENGTTLAVRGRDRTQAVGDPRTQGVVIDAFGLRAVGPESIDYPSFDFGSGVVVGEDGQILTAYHVVEGAARLFIRASGLDPIEAEILAADPRSDLAVIAPVVPVAKIPGAPGLRPIPIGDASGLRPGTFLVALGNTHNASRDGRASASFGILANTARRLIPPPNEFGQLEATQLQHFSTLFQLDSKLNLGMSGGAVVNLKGELIAITTASANVVGYDPRAGYAMPMDELGRHALDALIEGREVEYGFLGISLDRNGGASNVVLEVQPGTPAGEGGLLQGDQIIRVNDQPVSDFDGLVRAVNPLPVGEPAVLTIRRGNEVLTKEVVLSKFPVVGEVIATNLPEPWRGLRVDYASVASPREDLLLAMARGGVAVIEVSPETPAEAAGLRAGSIISSVEGRPIRTPRAFREAVAELDGKPVRLGTDRGLITIPPEGGQADD</sequence>
<evidence type="ECO:0000256" key="2">
    <source>
        <dbReference type="ARBA" id="ARBA00022801"/>
    </source>
</evidence>
<comment type="caution">
    <text evidence="4">The sequence shown here is derived from an EMBL/GenBank/DDBJ whole genome shotgun (WGS) entry which is preliminary data.</text>
</comment>
<reference evidence="4 5" key="2">
    <citation type="submission" date="2019-01" db="EMBL/GenBank/DDBJ databases">
        <title>Tautonia sociabilis, a novel thermotolerant planctomycete of Isosphaeraceae family, isolated from a 4000 m deep subterranean habitat.</title>
        <authorList>
            <person name="Kovaleva O.L."/>
            <person name="Elcheninov A.G."/>
            <person name="Van Heerden E."/>
            <person name="Toshchakov S.V."/>
            <person name="Novikov A."/>
            <person name="Bonch-Osmolovskaya E.A."/>
            <person name="Kublanov I.V."/>
        </authorList>
    </citation>
    <scope>NUCLEOTIDE SEQUENCE [LARGE SCALE GENOMIC DNA]</scope>
    <source>
        <strain evidence="4 5">GM2012</strain>
    </source>
</reference>
<dbReference type="InterPro" id="IPR041489">
    <property type="entry name" value="PDZ_6"/>
</dbReference>
<keyword evidence="2" id="KW-0378">Hydrolase</keyword>
<dbReference type="InterPro" id="IPR001478">
    <property type="entry name" value="PDZ"/>
</dbReference>
<protein>
    <submittedName>
        <fullName evidence="4">PDZ domain-containing protein</fullName>
    </submittedName>
</protein>
<dbReference type="PANTHER" id="PTHR43343">
    <property type="entry name" value="PEPTIDASE S12"/>
    <property type="match status" value="1"/>
</dbReference>
<keyword evidence="5" id="KW-1185">Reference proteome</keyword>
<keyword evidence="1" id="KW-0645">Protease</keyword>
<evidence type="ECO:0000313" key="4">
    <source>
        <dbReference type="EMBL" id="RUL88180.1"/>
    </source>
</evidence>
<feature type="domain" description="PDZ" evidence="3">
    <location>
        <begin position="292"/>
        <end position="347"/>
    </location>
</feature>
<dbReference type="SUPFAM" id="SSF50494">
    <property type="entry name" value="Trypsin-like serine proteases"/>
    <property type="match status" value="1"/>
</dbReference>
<dbReference type="Gene3D" id="2.30.42.10">
    <property type="match status" value="2"/>
</dbReference>
<dbReference type="PRINTS" id="PR00834">
    <property type="entry name" value="PROTEASES2C"/>
</dbReference>
<dbReference type="Pfam" id="PF13180">
    <property type="entry name" value="PDZ_2"/>
    <property type="match status" value="1"/>
</dbReference>
<dbReference type="Proteomes" id="UP000280296">
    <property type="component" value="Unassembled WGS sequence"/>
</dbReference>
<evidence type="ECO:0000259" key="3">
    <source>
        <dbReference type="PROSITE" id="PS50106"/>
    </source>
</evidence>
<dbReference type="RefSeq" id="WP_126724890.1">
    <property type="nucleotide sequence ID" value="NZ_RYZH01000013.1"/>
</dbReference>
<dbReference type="Pfam" id="PF13365">
    <property type="entry name" value="Trypsin_2"/>
    <property type="match status" value="1"/>
</dbReference>
<name>A0A432MLM0_9BACT</name>
<dbReference type="OrthoDB" id="208231at2"/>
<dbReference type="GO" id="GO:0006508">
    <property type="term" value="P:proteolysis"/>
    <property type="evidence" value="ECO:0007669"/>
    <property type="project" value="UniProtKB-KW"/>
</dbReference>
<dbReference type="InterPro" id="IPR051201">
    <property type="entry name" value="Chloro_Bact_Ser_Proteases"/>
</dbReference>
<dbReference type="PROSITE" id="PS50106">
    <property type="entry name" value="PDZ"/>
    <property type="match status" value="1"/>
</dbReference>
<dbReference type="Gene3D" id="2.40.10.120">
    <property type="match status" value="1"/>
</dbReference>
<dbReference type="InterPro" id="IPR001940">
    <property type="entry name" value="Peptidase_S1C"/>
</dbReference>
<gene>
    <name evidence="4" type="ORF">TsocGM_08570</name>
</gene>
<dbReference type="GO" id="GO:0004252">
    <property type="term" value="F:serine-type endopeptidase activity"/>
    <property type="evidence" value="ECO:0007669"/>
    <property type="project" value="InterPro"/>
</dbReference>
<dbReference type="PANTHER" id="PTHR43343:SF3">
    <property type="entry name" value="PROTEASE DO-LIKE 8, CHLOROPLASTIC"/>
    <property type="match status" value="1"/>
</dbReference>
<dbReference type="InterPro" id="IPR036034">
    <property type="entry name" value="PDZ_sf"/>
</dbReference>
<dbReference type="EMBL" id="RYZH01000013">
    <property type="protein sequence ID" value="RUL88180.1"/>
    <property type="molecule type" value="Genomic_DNA"/>
</dbReference>
<accession>A0A432MLM0</accession>
<dbReference type="SUPFAM" id="SSF50156">
    <property type="entry name" value="PDZ domain-like"/>
    <property type="match status" value="2"/>
</dbReference>
<evidence type="ECO:0000256" key="1">
    <source>
        <dbReference type="ARBA" id="ARBA00022670"/>
    </source>
</evidence>
<evidence type="ECO:0000313" key="5">
    <source>
        <dbReference type="Proteomes" id="UP000280296"/>
    </source>
</evidence>
<proteinExistence type="predicted"/>
<organism evidence="4 5">
    <name type="scientific">Tautonia sociabilis</name>
    <dbReference type="NCBI Taxonomy" id="2080755"/>
    <lineage>
        <taxon>Bacteria</taxon>
        <taxon>Pseudomonadati</taxon>
        <taxon>Planctomycetota</taxon>
        <taxon>Planctomycetia</taxon>
        <taxon>Isosphaerales</taxon>
        <taxon>Isosphaeraceae</taxon>
        <taxon>Tautonia</taxon>
    </lineage>
</organism>
<dbReference type="Pfam" id="PF17820">
    <property type="entry name" value="PDZ_6"/>
    <property type="match status" value="1"/>
</dbReference>
<dbReference type="InterPro" id="IPR009003">
    <property type="entry name" value="Peptidase_S1_PA"/>
</dbReference>
<reference evidence="4 5" key="1">
    <citation type="submission" date="2018-12" db="EMBL/GenBank/DDBJ databases">
        <authorList>
            <person name="Toschakov S.V."/>
        </authorList>
    </citation>
    <scope>NUCLEOTIDE SEQUENCE [LARGE SCALE GENOMIC DNA]</scope>
    <source>
        <strain evidence="4 5">GM2012</strain>
    </source>
</reference>
<dbReference type="SMART" id="SM00228">
    <property type="entry name" value="PDZ"/>
    <property type="match status" value="2"/>
</dbReference>